<dbReference type="Proteomes" id="UP000324222">
    <property type="component" value="Unassembled WGS sequence"/>
</dbReference>
<accession>A0A5B7FKZ4</accession>
<sequence>MLAWWSRCSSAQGHYQWSAVSPQHAFVGYFWMSAGRARNLRSKSGMQQARAPQAVCESMNVFRPV</sequence>
<reference evidence="1 2" key="1">
    <citation type="submission" date="2019-05" db="EMBL/GenBank/DDBJ databases">
        <title>Another draft genome of Portunus trituberculatus and its Hox gene families provides insights of decapod evolution.</title>
        <authorList>
            <person name="Jeong J.-H."/>
            <person name="Song I."/>
            <person name="Kim S."/>
            <person name="Choi T."/>
            <person name="Kim D."/>
            <person name="Ryu S."/>
            <person name="Kim W."/>
        </authorList>
    </citation>
    <scope>NUCLEOTIDE SEQUENCE [LARGE SCALE GENOMIC DNA]</scope>
    <source>
        <tissue evidence="1">Muscle</tissue>
    </source>
</reference>
<dbReference type="AlphaFoldDB" id="A0A5B7FKZ4"/>
<evidence type="ECO:0000313" key="2">
    <source>
        <dbReference type="Proteomes" id="UP000324222"/>
    </source>
</evidence>
<evidence type="ECO:0000313" key="1">
    <source>
        <dbReference type="EMBL" id="MPC45094.1"/>
    </source>
</evidence>
<gene>
    <name evidence="1" type="ORF">E2C01_038778</name>
</gene>
<dbReference type="EMBL" id="VSRR010006566">
    <property type="protein sequence ID" value="MPC45094.1"/>
    <property type="molecule type" value="Genomic_DNA"/>
</dbReference>
<keyword evidence="2" id="KW-1185">Reference proteome</keyword>
<name>A0A5B7FKZ4_PORTR</name>
<proteinExistence type="predicted"/>
<organism evidence="1 2">
    <name type="scientific">Portunus trituberculatus</name>
    <name type="common">Swimming crab</name>
    <name type="synonym">Neptunus trituberculatus</name>
    <dbReference type="NCBI Taxonomy" id="210409"/>
    <lineage>
        <taxon>Eukaryota</taxon>
        <taxon>Metazoa</taxon>
        <taxon>Ecdysozoa</taxon>
        <taxon>Arthropoda</taxon>
        <taxon>Crustacea</taxon>
        <taxon>Multicrustacea</taxon>
        <taxon>Malacostraca</taxon>
        <taxon>Eumalacostraca</taxon>
        <taxon>Eucarida</taxon>
        <taxon>Decapoda</taxon>
        <taxon>Pleocyemata</taxon>
        <taxon>Brachyura</taxon>
        <taxon>Eubrachyura</taxon>
        <taxon>Portunoidea</taxon>
        <taxon>Portunidae</taxon>
        <taxon>Portuninae</taxon>
        <taxon>Portunus</taxon>
    </lineage>
</organism>
<comment type="caution">
    <text evidence="1">The sequence shown here is derived from an EMBL/GenBank/DDBJ whole genome shotgun (WGS) entry which is preliminary data.</text>
</comment>
<protein>
    <submittedName>
        <fullName evidence="1">Uncharacterized protein</fullName>
    </submittedName>
</protein>